<evidence type="ECO:0000313" key="1">
    <source>
        <dbReference type="EMBL" id="CUU59676.1"/>
    </source>
</evidence>
<proteinExistence type="predicted"/>
<organism evidence="1 2">
    <name type="scientific">Parafrankia irregularis</name>
    <dbReference type="NCBI Taxonomy" id="795642"/>
    <lineage>
        <taxon>Bacteria</taxon>
        <taxon>Bacillati</taxon>
        <taxon>Actinomycetota</taxon>
        <taxon>Actinomycetes</taxon>
        <taxon>Frankiales</taxon>
        <taxon>Frankiaceae</taxon>
        <taxon>Parafrankia</taxon>
    </lineage>
</organism>
<gene>
    <name evidence="1" type="ORF">Ga0074812_13056</name>
</gene>
<protein>
    <submittedName>
        <fullName evidence="1">Uncharacterized protein</fullName>
    </submittedName>
</protein>
<name>A0A0S4QXR4_9ACTN</name>
<accession>A0A0S4QXR4</accession>
<keyword evidence="2" id="KW-1185">Reference proteome</keyword>
<evidence type="ECO:0000313" key="2">
    <source>
        <dbReference type="Proteomes" id="UP000198802"/>
    </source>
</evidence>
<reference evidence="2" key="1">
    <citation type="submission" date="2015-11" db="EMBL/GenBank/DDBJ databases">
        <authorList>
            <person name="Varghese N."/>
        </authorList>
    </citation>
    <scope>NUCLEOTIDE SEQUENCE [LARGE SCALE GENOMIC DNA]</scope>
    <source>
        <strain evidence="2">DSM 45899</strain>
    </source>
</reference>
<sequence>MSNKGRSQVTLRRGLIIATGAAMVVGTTSIETSAAPGQTSPPQSTTAQVVVGSAITLTGLPASFALSGNPGDTVATTTPVTMTVLTNNFEGYTVSVSPQTATLNPPAPTNTDTIPISSLQVRPTGSGAFTPLAFGTPVVVESHASPSAELGDSVSHDYQITIPFVRPDTYSAVLDYVATTL</sequence>
<dbReference type="EMBL" id="FAOZ01000030">
    <property type="protein sequence ID" value="CUU59676.1"/>
    <property type="molecule type" value="Genomic_DNA"/>
</dbReference>
<dbReference type="Proteomes" id="UP000198802">
    <property type="component" value="Unassembled WGS sequence"/>
</dbReference>
<dbReference type="AlphaFoldDB" id="A0A0S4QXR4"/>